<dbReference type="InterPro" id="IPR036291">
    <property type="entry name" value="NAD(P)-bd_dom_sf"/>
</dbReference>
<dbReference type="OrthoDB" id="3937590at2759"/>
<name>A0A5N7AL97_9EURO</name>
<reference evidence="3 4" key="1">
    <citation type="submission" date="2019-04" db="EMBL/GenBank/DDBJ databases">
        <title>Friends and foes A comparative genomics studyof 23 Aspergillus species from section Flavi.</title>
        <authorList>
            <consortium name="DOE Joint Genome Institute"/>
            <person name="Kjaerbolling I."/>
            <person name="Vesth T."/>
            <person name="Frisvad J.C."/>
            <person name="Nybo J.L."/>
            <person name="Theobald S."/>
            <person name="Kildgaard S."/>
            <person name="Isbrandt T."/>
            <person name="Kuo A."/>
            <person name="Sato A."/>
            <person name="Lyhne E.K."/>
            <person name="Kogle M.E."/>
            <person name="Wiebenga A."/>
            <person name="Kun R.S."/>
            <person name="Lubbers R.J."/>
            <person name="Makela M.R."/>
            <person name="Barry K."/>
            <person name="Chovatia M."/>
            <person name="Clum A."/>
            <person name="Daum C."/>
            <person name="Haridas S."/>
            <person name="He G."/>
            <person name="LaButti K."/>
            <person name="Lipzen A."/>
            <person name="Mondo S."/>
            <person name="Riley R."/>
            <person name="Salamov A."/>
            <person name="Simmons B.A."/>
            <person name="Magnuson J.K."/>
            <person name="Henrissat B."/>
            <person name="Mortensen U.H."/>
            <person name="Larsen T.O."/>
            <person name="Devries R.P."/>
            <person name="Grigoriev I.V."/>
            <person name="Machida M."/>
            <person name="Baker S.E."/>
            <person name="Andersen M.R."/>
        </authorList>
    </citation>
    <scope>NUCLEOTIDE SEQUENCE [LARGE SCALE GENOMIC DNA]</scope>
    <source>
        <strain evidence="3 4">CBS 763.97</strain>
    </source>
</reference>
<dbReference type="PANTHER" id="PTHR39461">
    <property type="entry name" value="LEA DOMAIN PROTEIN (AFU_ORTHOLOGUE AFUA_8G04920)"/>
    <property type="match status" value="1"/>
</dbReference>
<dbReference type="SUPFAM" id="SSF51735">
    <property type="entry name" value="NAD(P)-binding Rossmann-fold domains"/>
    <property type="match status" value="1"/>
</dbReference>
<feature type="region of interest" description="Disordered" evidence="1">
    <location>
        <begin position="834"/>
        <end position="865"/>
    </location>
</feature>
<evidence type="ECO:0000256" key="1">
    <source>
        <dbReference type="SAM" id="MobiDB-lite"/>
    </source>
</evidence>
<feature type="domain" description="DUF6987" evidence="2">
    <location>
        <begin position="857"/>
        <end position="1054"/>
    </location>
</feature>
<accession>A0A5N7AL97</accession>
<dbReference type="PRINTS" id="PR00081">
    <property type="entry name" value="GDHRDH"/>
</dbReference>
<organism evidence="3 4">
    <name type="scientific">Aspergillus caelatus</name>
    <dbReference type="NCBI Taxonomy" id="61420"/>
    <lineage>
        <taxon>Eukaryota</taxon>
        <taxon>Fungi</taxon>
        <taxon>Dikarya</taxon>
        <taxon>Ascomycota</taxon>
        <taxon>Pezizomycotina</taxon>
        <taxon>Eurotiomycetes</taxon>
        <taxon>Eurotiomycetidae</taxon>
        <taxon>Eurotiales</taxon>
        <taxon>Aspergillaceae</taxon>
        <taxon>Aspergillus</taxon>
        <taxon>Aspergillus subgen. Circumdati</taxon>
    </lineage>
</organism>
<dbReference type="GeneID" id="43655897"/>
<dbReference type="Gene3D" id="1.20.120.20">
    <property type="entry name" value="Apolipoprotein"/>
    <property type="match status" value="1"/>
</dbReference>
<feature type="compositionally biased region" description="Acidic residues" evidence="1">
    <location>
        <begin position="192"/>
        <end position="206"/>
    </location>
</feature>
<gene>
    <name evidence="3" type="ORF">BDV27DRAFT_151920</name>
</gene>
<dbReference type="EMBL" id="ML737564">
    <property type="protein sequence ID" value="KAE8370662.1"/>
    <property type="molecule type" value="Genomic_DNA"/>
</dbReference>
<dbReference type="InterPro" id="IPR054256">
    <property type="entry name" value="DUF6987"/>
</dbReference>
<feature type="region of interest" description="Disordered" evidence="1">
    <location>
        <begin position="192"/>
        <end position="234"/>
    </location>
</feature>
<sequence length="1363" mass="146476">MASTAQPRAPSTRGAKARPQRGKIPKIGTGMAKKGEQRQQAIPGQQRASGSVGTPAPSEADDISTKSGGIAASSTQKASGSVPGGKTATKDFGWDAQEKGEKLKSAGEQAGEGLQEKVSEAPENLPTSLSDLEGLEVSDGGQILDQNGQAVGQVVEGDPADLVGMTVGADGEILDEDGDLVGRVDLLSAPEETAEEIAEGTAEESTADIGQAPSLEAAKGLPVTEDGRILNDDEQPVAKVVEGDLRKLVDKIPNEQGEIYDENGELLGRVEPLSMEEATGAIDEKMEGAEEQVGEKMEGAEEQVDEKMEGAEEQVGEKIEGVKEQADEAAQMAEEKAGEGEAAIDEAGAAAAEQLPDISTLEGLTCNKFGSIVNADGVPVGELIEGDPRVLCRSGFQLDDQGQFWNNRGKVIGKAKPIPVEEIPPGPFADFDDLFVVEDGWVQDANGKRVGKIVDGDPKKLVGRAVDDDGDVVDKRGNLLGRAEPWEEPEEPPPEKVDLSMLEGYKINKYGNIMGSSGVPIARVVEGNLKTVAGRSVDQEGNIWGDSGEVIGRVEIIPENERETRGPFSGFRDLQVNDEGFIDDGDSVIVGKVIEGDPSTLRGLTVDEQGNIIDEYGDVKGRAERYEPPEEEVEEADLSSLEGKTVNKMGNVVDAQGTVFGRVASGYIKHMVGKKVDAQGRIWSDSGKVIGQAELIPDNEQEREEGPFFGLEGLVLTKDGMVVDPEQKIVGRLVEGDPQRLAGRAVDEDGELLDKAGNVIGRAEPWTPEEKQRDVNPMAGYKVNREGEVRDRDGNLIGKLTEGNLQQLIGKEIDDNGYVVDNDGNKIGECTLLENLPEEEPEPEPEPEPELSPEELERQEKEKQDRELAKRMCAILQQTLDSVQPICRQIMQNIEKAHQTPKDELDEEELVKTVKPLIEEAASMLQECKGALRALDPTGEVAATAKARDAAHEATPEQYSLANLLKELTQTVVETIEEGRRLIADMPHAKKHLNPLWALLSEPLFQIIAAVGLLLTGVLGLVSNLLDGLGLGGLIRGLLGSLGIDKILEGFGLGTLTDALGLGGNAFTSQTYRDVYPTIDPTRPELSQAGKVIVITGASRGLGRLSFAASFAHAHADAIIILARSSINLAETEKLIKNINPSTCVLSIVLDICDEAKVKEVFHKIKDQFGVPHVLINNAAVLPSQGKLTEQNSSQWWETHEVNVRGTYNVTKAFLQMIGPNPANPTTIINVTSAAGHIVAQGMSSYCLTKLAITQLTAFLKNEYPSITSVSLHPGMILTDMGSSVSWLEPFMRDTAELSGGTAVWLSTGDKSFLSGRYVAANWDVAELERRKEEIIRDNLLTDGRCPEEPQRYILSGFYFDSG</sequence>
<feature type="region of interest" description="Disordered" evidence="1">
    <location>
        <begin position="287"/>
        <end position="314"/>
    </location>
</feature>
<dbReference type="Pfam" id="PF00106">
    <property type="entry name" value="adh_short"/>
    <property type="match status" value="1"/>
</dbReference>
<keyword evidence="4" id="KW-1185">Reference proteome</keyword>
<dbReference type="Pfam" id="PF22485">
    <property type="entry name" value="DUF6987"/>
    <property type="match status" value="1"/>
</dbReference>
<dbReference type="RefSeq" id="XP_031933743.1">
    <property type="nucleotide sequence ID" value="XM_032071451.1"/>
</dbReference>
<feature type="compositionally biased region" description="Basic residues" evidence="1">
    <location>
        <begin position="15"/>
        <end position="24"/>
    </location>
</feature>
<feature type="compositionally biased region" description="Basic and acidic residues" evidence="1">
    <location>
        <begin position="855"/>
        <end position="865"/>
    </location>
</feature>
<dbReference type="InterPro" id="IPR022124">
    <property type="entry name" value="DUF3659"/>
</dbReference>
<evidence type="ECO:0000259" key="2">
    <source>
        <dbReference type="Pfam" id="PF22485"/>
    </source>
</evidence>
<dbReference type="Gene3D" id="3.40.50.720">
    <property type="entry name" value="NAD(P)-binding Rossmann-like Domain"/>
    <property type="match status" value="1"/>
</dbReference>
<proteinExistence type="predicted"/>
<dbReference type="CDD" id="cd05233">
    <property type="entry name" value="SDR_c"/>
    <property type="match status" value="1"/>
</dbReference>
<evidence type="ECO:0000313" key="4">
    <source>
        <dbReference type="Proteomes" id="UP000326268"/>
    </source>
</evidence>
<feature type="region of interest" description="Disordered" evidence="1">
    <location>
        <begin position="1"/>
        <end position="133"/>
    </location>
</feature>
<dbReference type="Proteomes" id="UP000326268">
    <property type="component" value="Unassembled WGS sequence"/>
</dbReference>
<feature type="compositionally biased region" description="Polar residues" evidence="1">
    <location>
        <begin position="38"/>
        <end position="52"/>
    </location>
</feature>
<dbReference type="PANTHER" id="PTHR39461:SF1">
    <property type="entry name" value="LEA DOMAIN PROTEIN (AFU_ORTHOLOGUE AFUA_8G04920)"/>
    <property type="match status" value="1"/>
</dbReference>
<evidence type="ECO:0000313" key="3">
    <source>
        <dbReference type="EMBL" id="KAE8370662.1"/>
    </source>
</evidence>
<protein>
    <recommendedName>
        <fullName evidence="2">DUF6987 domain-containing protein</fullName>
    </recommendedName>
</protein>
<feature type="compositionally biased region" description="Basic and acidic residues" evidence="1">
    <location>
        <begin position="88"/>
        <end position="105"/>
    </location>
</feature>
<dbReference type="InterPro" id="IPR002347">
    <property type="entry name" value="SDR_fam"/>
</dbReference>
<feature type="compositionally biased region" description="Acidic residues" evidence="1">
    <location>
        <begin position="836"/>
        <end position="854"/>
    </location>
</feature>
<dbReference type="Pfam" id="PF12396">
    <property type="entry name" value="DUF3659"/>
    <property type="match status" value="9"/>
</dbReference>